<keyword evidence="1" id="KW-0812">Transmembrane</keyword>
<dbReference type="Proteomes" id="UP000177057">
    <property type="component" value="Unassembled WGS sequence"/>
</dbReference>
<proteinExistence type="predicted"/>
<comment type="caution">
    <text evidence="2">The sequence shown here is derived from an EMBL/GenBank/DDBJ whole genome shotgun (WGS) entry which is preliminary data.</text>
</comment>
<keyword evidence="1" id="KW-0472">Membrane</keyword>
<evidence type="ECO:0000313" key="2">
    <source>
        <dbReference type="EMBL" id="OGE72434.1"/>
    </source>
</evidence>
<dbReference type="EMBL" id="MFDV01000008">
    <property type="protein sequence ID" value="OGE72434.1"/>
    <property type="molecule type" value="Genomic_DNA"/>
</dbReference>
<protein>
    <submittedName>
        <fullName evidence="2">Uncharacterized protein</fullName>
    </submittedName>
</protein>
<name>A0A1F5N472_9BACT</name>
<evidence type="ECO:0000313" key="3">
    <source>
        <dbReference type="Proteomes" id="UP000177057"/>
    </source>
</evidence>
<gene>
    <name evidence="2" type="ORF">A3H40_04280</name>
</gene>
<dbReference type="STRING" id="1797794.A3H40_04280"/>
<feature type="transmembrane region" description="Helical" evidence="1">
    <location>
        <begin position="25"/>
        <end position="44"/>
    </location>
</feature>
<reference evidence="2 3" key="1">
    <citation type="journal article" date="2016" name="Nat. Commun.">
        <title>Thousands of microbial genomes shed light on interconnected biogeochemical processes in an aquifer system.</title>
        <authorList>
            <person name="Anantharaman K."/>
            <person name="Brown C.T."/>
            <person name="Hug L.A."/>
            <person name="Sharon I."/>
            <person name="Castelle C.J."/>
            <person name="Probst A.J."/>
            <person name="Thomas B.C."/>
            <person name="Singh A."/>
            <person name="Wilkins M.J."/>
            <person name="Karaoz U."/>
            <person name="Brodie E.L."/>
            <person name="Williams K.H."/>
            <person name="Hubbard S.S."/>
            <person name="Banfield J.F."/>
        </authorList>
    </citation>
    <scope>NUCLEOTIDE SEQUENCE [LARGE SCALE GENOMIC DNA]</scope>
</reference>
<evidence type="ECO:0000256" key="1">
    <source>
        <dbReference type="SAM" id="Phobius"/>
    </source>
</evidence>
<sequence length="148" mass="15969">MEQVQTLSKNTIIKKFISADNPKRLLLTVIAVSVALGTLTGYILSNKDGKLASSGLSSGAPKNAQSDTKTFRDFAEGVVQARPQPSDLAEYVEGTHILTREGAVPVALTSSVMDLSQYEGKKVKVFGETQKALKEGWLMDVGRVDEIK</sequence>
<keyword evidence="1" id="KW-1133">Transmembrane helix</keyword>
<dbReference type="AlphaFoldDB" id="A0A1F5N472"/>
<accession>A0A1F5N472</accession>
<organism evidence="2 3">
    <name type="scientific">Candidatus Daviesbacteria bacterium RIFCSPLOWO2_02_FULL_38_15</name>
    <dbReference type="NCBI Taxonomy" id="1797794"/>
    <lineage>
        <taxon>Bacteria</taxon>
        <taxon>Candidatus Daviesiibacteriota</taxon>
    </lineage>
</organism>